<evidence type="ECO:0000313" key="7">
    <source>
        <dbReference type="Proteomes" id="UP001162131"/>
    </source>
</evidence>
<dbReference type="EMBL" id="CAJZBQ010000010">
    <property type="protein sequence ID" value="CAG9313129.1"/>
    <property type="molecule type" value="Genomic_DNA"/>
</dbReference>
<sequence length="790" mass="88597">MSSFNSQLDDSYKRKDTIESSWNKLENIFSTRGTDHSFSRQSRPKSTDISKRRKIPYFVSDFNTKSTSRSGNQSPFGRRMKTTETRDTPPCRPSTVSISSLYPRAFSSPEKFSTTGLTTFQLHRIYEAKCHDLHIPVLLDQERNFFSFCSKHFMNRKFELNESGIGIEAAKAIGEVLAHNSNFAYLELQKNMMGDEGVVALAKMLCKNMYLVHLDVSSNDITPEGAAMIITIAASHPSLVSLNLSSHEGLHRNRLGVPGAIAIQKALQTNSTLGFINISGTSIGNDGVSYIIEGLKGNHSLVSLNLSNNGLGTECLEELSLSIVSSSLRSLGLSQNKLGYDGCELFANLLAGGYDGSCPLESLDLSKNEITTKGLLRLFAALRGNTQLRSLNLEKNQFSSGLSSSCQQFLADNTQLNSLNLSGCELRSEGINMLCDGLAKNHGLKVLNLSLNEIDDVGTELIANGLARNQTLKILDLSGNRIKNRGGVALANAFKINQTLEELNLKENNIKDIAGQLLSEVSRYNSNILRLNLDMNPINFKYLNDVKQNLRHNKRLHQKSLVPKLKEKLDNLQFDEGVIDEIKGKIESKKREKDEMQNKLLKINEKYEEVKYAENQRFLELSDELQKYRDVNIELSKSLDCFHLEINKEKMHGDKQVNEWGDKIANEVAAYKLMEKEKMHIKEELSLKRGQVQVTVDNFREALEREETAKRNAESTLSYIKKKLEEKKQTLNDIKYPKAPVREPKTFLASEKLASAKKQVNQSIAIESRNIESKSPSPAKLRRAKSSGRS</sequence>
<keyword evidence="4" id="KW-0175">Coiled coil</keyword>
<evidence type="ECO:0000256" key="1">
    <source>
        <dbReference type="ARBA" id="ARBA00022468"/>
    </source>
</evidence>
<comment type="caution">
    <text evidence="6">The sequence shown here is derived from an EMBL/GenBank/DDBJ whole genome shotgun (WGS) entry which is preliminary data.</text>
</comment>
<evidence type="ECO:0000256" key="4">
    <source>
        <dbReference type="SAM" id="Coils"/>
    </source>
</evidence>
<feature type="region of interest" description="Disordered" evidence="5">
    <location>
        <begin position="62"/>
        <end position="94"/>
    </location>
</feature>
<dbReference type="AlphaFoldDB" id="A0AAU9IDS7"/>
<feature type="compositionally biased region" description="Basic residues" evidence="5">
    <location>
        <begin position="780"/>
        <end position="790"/>
    </location>
</feature>
<dbReference type="PANTHER" id="PTHR24113">
    <property type="entry name" value="RAN GTPASE-ACTIVATING PROTEIN 1"/>
    <property type="match status" value="1"/>
</dbReference>
<organism evidence="6 7">
    <name type="scientific">Blepharisma stoltei</name>
    <dbReference type="NCBI Taxonomy" id="1481888"/>
    <lineage>
        <taxon>Eukaryota</taxon>
        <taxon>Sar</taxon>
        <taxon>Alveolata</taxon>
        <taxon>Ciliophora</taxon>
        <taxon>Postciliodesmatophora</taxon>
        <taxon>Heterotrichea</taxon>
        <taxon>Heterotrichida</taxon>
        <taxon>Blepharismidae</taxon>
        <taxon>Blepharisma</taxon>
    </lineage>
</organism>
<keyword evidence="1" id="KW-0343">GTPase activation</keyword>
<dbReference type="GO" id="GO:0048471">
    <property type="term" value="C:perinuclear region of cytoplasm"/>
    <property type="evidence" value="ECO:0007669"/>
    <property type="project" value="TreeGrafter"/>
</dbReference>
<keyword evidence="2" id="KW-0433">Leucine-rich repeat</keyword>
<gene>
    <name evidence="6" type="ORF">BSTOLATCC_MIC8405</name>
</gene>
<feature type="region of interest" description="Disordered" evidence="5">
    <location>
        <begin position="767"/>
        <end position="790"/>
    </location>
</feature>
<keyword evidence="7" id="KW-1185">Reference proteome</keyword>
<dbReference type="Proteomes" id="UP001162131">
    <property type="component" value="Unassembled WGS sequence"/>
</dbReference>
<dbReference type="GO" id="GO:0006913">
    <property type="term" value="P:nucleocytoplasmic transport"/>
    <property type="evidence" value="ECO:0007669"/>
    <property type="project" value="TreeGrafter"/>
</dbReference>
<dbReference type="GO" id="GO:0031267">
    <property type="term" value="F:small GTPase binding"/>
    <property type="evidence" value="ECO:0007669"/>
    <property type="project" value="TreeGrafter"/>
</dbReference>
<dbReference type="InterPro" id="IPR001611">
    <property type="entry name" value="Leu-rich_rpt"/>
</dbReference>
<evidence type="ECO:0000256" key="2">
    <source>
        <dbReference type="ARBA" id="ARBA00022614"/>
    </source>
</evidence>
<keyword evidence="3" id="KW-0677">Repeat</keyword>
<evidence type="ECO:0000256" key="5">
    <source>
        <dbReference type="SAM" id="MobiDB-lite"/>
    </source>
</evidence>
<feature type="compositionally biased region" description="Polar residues" evidence="5">
    <location>
        <begin position="62"/>
        <end position="75"/>
    </location>
</feature>
<proteinExistence type="predicted"/>
<dbReference type="PROSITE" id="PS51450">
    <property type="entry name" value="LRR"/>
    <property type="match status" value="1"/>
</dbReference>
<dbReference type="InterPro" id="IPR032675">
    <property type="entry name" value="LRR_dom_sf"/>
</dbReference>
<dbReference type="Pfam" id="PF13516">
    <property type="entry name" value="LRR_6"/>
    <property type="match status" value="9"/>
</dbReference>
<dbReference type="GO" id="GO:0005096">
    <property type="term" value="F:GTPase activator activity"/>
    <property type="evidence" value="ECO:0007669"/>
    <property type="project" value="UniProtKB-KW"/>
</dbReference>
<feature type="coiled-coil region" evidence="4">
    <location>
        <begin position="579"/>
        <end position="613"/>
    </location>
</feature>
<dbReference type="SMART" id="SM00368">
    <property type="entry name" value="LRR_RI"/>
    <property type="match status" value="12"/>
</dbReference>
<name>A0AAU9IDS7_9CILI</name>
<evidence type="ECO:0000313" key="6">
    <source>
        <dbReference type="EMBL" id="CAG9313129.1"/>
    </source>
</evidence>
<evidence type="ECO:0000256" key="3">
    <source>
        <dbReference type="ARBA" id="ARBA00022737"/>
    </source>
</evidence>
<reference evidence="6" key="1">
    <citation type="submission" date="2021-09" db="EMBL/GenBank/DDBJ databases">
        <authorList>
            <consortium name="AG Swart"/>
            <person name="Singh M."/>
            <person name="Singh A."/>
            <person name="Seah K."/>
            <person name="Emmerich C."/>
        </authorList>
    </citation>
    <scope>NUCLEOTIDE SEQUENCE</scope>
    <source>
        <strain evidence="6">ATCC30299</strain>
    </source>
</reference>
<dbReference type="SUPFAM" id="SSF52047">
    <property type="entry name" value="RNI-like"/>
    <property type="match status" value="2"/>
</dbReference>
<dbReference type="InterPro" id="IPR027038">
    <property type="entry name" value="RanGap"/>
</dbReference>
<protein>
    <submittedName>
        <fullName evidence="6">Uncharacterized protein</fullName>
    </submittedName>
</protein>
<dbReference type="GO" id="GO:0005829">
    <property type="term" value="C:cytosol"/>
    <property type="evidence" value="ECO:0007669"/>
    <property type="project" value="TreeGrafter"/>
</dbReference>
<dbReference type="Gene3D" id="3.80.10.10">
    <property type="entry name" value="Ribonuclease Inhibitor"/>
    <property type="match status" value="5"/>
</dbReference>
<dbReference type="PANTHER" id="PTHR24113:SF12">
    <property type="entry name" value="RAN GTPASE-ACTIVATING PROTEIN 1"/>
    <property type="match status" value="1"/>
</dbReference>
<dbReference type="GO" id="GO:0005634">
    <property type="term" value="C:nucleus"/>
    <property type="evidence" value="ECO:0007669"/>
    <property type="project" value="TreeGrafter"/>
</dbReference>
<accession>A0AAU9IDS7</accession>